<feature type="domain" description="Cupin type-2" evidence="2">
    <location>
        <begin position="39"/>
        <end position="105"/>
    </location>
</feature>
<evidence type="ECO:0000256" key="1">
    <source>
        <dbReference type="ARBA" id="ARBA00022723"/>
    </source>
</evidence>
<sequence length="119" mass="13534">MSETHIKPISSQNAEHYTWGDQCDGWHLVKTDSLSIIQERMPPGTCEVKHYHQKAHQFFFILSGEATMEINQETIILEAHEGIEIPPLVAHQLRNDSTNDVVFTVTSMPKSHGDRIVVK</sequence>
<reference evidence="3 4" key="1">
    <citation type="submission" date="2018-06" db="EMBL/GenBank/DDBJ databases">
        <title>Spirosoma sp. HMF3257 Genome sequencing and assembly.</title>
        <authorList>
            <person name="Kang H."/>
            <person name="Cha I."/>
            <person name="Kim H."/>
            <person name="Kang J."/>
            <person name="Joh K."/>
        </authorList>
    </citation>
    <scope>NUCLEOTIDE SEQUENCE [LARGE SCALE GENOMIC DNA]</scope>
    <source>
        <strain evidence="3 4">HMF3257</strain>
    </source>
</reference>
<dbReference type="Pfam" id="PF07883">
    <property type="entry name" value="Cupin_2"/>
    <property type="match status" value="1"/>
</dbReference>
<keyword evidence="4" id="KW-1185">Reference proteome</keyword>
<organism evidence="3 4">
    <name type="scientific">Spirosoma telluris</name>
    <dbReference type="NCBI Taxonomy" id="2183553"/>
    <lineage>
        <taxon>Bacteria</taxon>
        <taxon>Pseudomonadati</taxon>
        <taxon>Bacteroidota</taxon>
        <taxon>Cytophagia</taxon>
        <taxon>Cytophagales</taxon>
        <taxon>Cytophagaceae</taxon>
        <taxon>Spirosoma</taxon>
    </lineage>
</organism>
<evidence type="ECO:0000313" key="4">
    <source>
        <dbReference type="Proteomes" id="UP000249016"/>
    </source>
</evidence>
<dbReference type="PANTHER" id="PTHR35848:SF9">
    <property type="entry name" value="SLL1358 PROTEIN"/>
    <property type="match status" value="1"/>
</dbReference>
<keyword evidence="1" id="KW-0479">Metal-binding</keyword>
<dbReference type="InterPro" id="IPR014710">
    <property type="entry name" value="RmlC-like_jellyroll"/>
</dbReference>
<dbReference type="Proteomes" id="UP000249016">
    <property type="component" value="Unassembled WGS sequence"/>
</dbReference>
<dbReference type="OrthoDB" id="9806121at2"/>
<dbReference type="EMBL" id="QLII01000001">
    <property type="protein sequence ID" value="RAI74277.1"/>
    <property type="molecule type" value="Genomic_DNA"/>
</dbReference>
<dbReference type="RefSeq" id="WP_111341255.1">
    <property type="nucleotide sequence ID" value="NZ_QLII01000001.1"/>
</dbReference>
<dbReference type="InterPro" id="IPR013096">
    <property type="entry name" value="Cupin_2"/>
</dbReference>
<dbReference type="InterPro" id="IPR051610">
    <property type="entry name" value="GPI/OXD"/>
</dbReference>
<dbReference type="SUPFAM" id="SSF51182">
    <property type="entry name" value="RmlC-like cupins"/>
    <property type="match status" value="1"/>
</dbReference>
<name>A0A327NGH5_9BACT</name>
<protein>
    <submittedName>
        <fullName evidence="3">Cupin domain-containing protein</fullName>
    </submittedName>
</protein>
<proteinExistence type="predicted"/>
<gene>
    <name evidence="3" type="ORF">HMF3257_08000</name>
</gene>
<dbReference type="PANTHER" id="PTHR35848">
    <property type="entry name" value="OXALATE-BINDING PROTEIN"/>
    <property type="match status" value="1"/>
</dbReference>
<dbReference type="Gene3D" id="2.60.120.10">
    <property type="entry name" value="Jelly Rolls"/>
    <property type="match status" value="1"/>
</dbReference>
<dbReference type="GO" id="GO:0046872">
    <property type="term" value="F:metal ion binding"/>
    <property type="evidence" value="ECO:0007669"/>
    <property type="project" value="UniProtKB-KW"/>
</dbReference>
<accession>A0A327NGH5</accession>
<evidence type="ECO:0000259" key="2">
    <source>
        <dbReference type="Pfam" id="PF07883"/>
    </source>
</evidence>
<dbReference type="AlphaFoldDB" id="A0A327NGH5"/>
<dbReference type="InterPro" id="IPR011051">
    <property type="entry name" value="RmlC_Cupin_sf"/>
</dbReference>
<evidence type="ECO:0000313" key="3">
    <source>
        <dbReference type="EMBL" id="RAI74277.1"/>
    </source>
</evidence>
<comment type="caution">
    <text evidence="3">The sequence shown here is derived from an EMBL/GenBank/DDBJ whole genome shotgun (WGS) entry which is preliminary data.</text>
</comment>